<keyword evidence="2" id="KW-0732">Signal</keyword>
<gene>
    <name evidence="3" type="ORF">CVT26_012232</name>
</gene>
<evidence type="ECO:0000313" key="3">
    <source>
        <dbReference type="EMBL" id="PPR05146.1"/>
    </source>
</evidence>
<keyword evidence="1" id="KW-1133">Transmembrane helix</keyword>
<keyword evidence="1" id="KW-0812">Transmembrane</keyword>
<feature type="transmembrane region" description="Helical" evidence="1">
    <location>
        <begin position="306"/>
        <end position="326"/>
    </location>
</feature>
<feature type="signal peptide" evidence="2">
    <location>
        <begin position="1"/>
        <end position="19"/>
    </location>
</feature>
<dbReference type="AlphaFoldDB" id="A0A409YQ74"/>
<organism evidence="3 4">
    <name type="scientific">Gymnopilus dilepis</name>
    <dbReference type="NCBI Taxonomy" id="231916"/>
    <lineage>
        <taxon>Eukaryota</taxon>
        <taxon>Fungi</taxon>
        <taxon>Dikarya</taxon>
        <taxon>Basidiomycota</taxon>
        <taxon>Agaricomycotina</taxon>
        <taxon>Agaricomycetes</taxon>
        <taxon>Agaricomycetidae</taxon>
        <taxon>Agaricales</taxon>
        <taxon>Agaricineae</taxon>
        <taxon>Hymenogastraceae</taxon>
        <taxon>Gymnopilus</taxon>
    </lineage>
</organism>
<keyword evidence="1" id="KW-0472">Membrane</keyword>
<dbReference type="Proteomes" id="UP000284706">
    <property type="component" value="Unassembled WGS sequence"/>
</dbReference>
<keyword evidence="4" id="KW-1185">Reference proteome</keyword>
<sequence>MRLSSAFVFLGLVTASVLAYPLYADPSSLDIRSPDDDLALRELYDSGYIDELVTRDFNDEPVSLEARYSIPMTAGEKRRRLRRRLRGRAFNDLDDLNTREFGEVDGLNARDREFDEVDNFNARDYDDFEELEARNSRPKSPPRVRWDAREYKMEDMDVREDYEEGRPKSPPRVRWDAREYKMEDMDVREDYEEWDSWHCDRGGGRTGGVSVEINAPRIESTKLQEMDYAGILVYLRSLSKAFLASRARSRLRLNVQRPLGLSSTSDTRLGSLSLPILGAVILGLVDRFSAAVREEVEDVLGTNFRAFIAVGMIGGCAWLIVLYYITFIKPNFADNDPVFGSCLFVSVICWIISASSSSLWHAESNLSTEALSMITVRKWCKLLLAFQCLVVSNIAILAMMAIVGNIIQSSSSKNTVPTRLTASDNVQSNRNALIEDGAAEDTTNLRPTRKNTDIEALPAYSAQQVPEIDSDKNMRLSSAFVFLGLVAASALAYPLYEESSSLDARSADEDLALRDLEYLEARFHNPHHMEPVPRVVRREFEDGGVYLRGFDDLDEVDAREYDDLDDLYAREYDELDDLYAREYFDELNDLDAREYDDLEELEARHEGHHGGPSITIHLRDDEMEEFDELFARFGYEDEMEDMEARELEDFEEGIFLI</sequence>
<evidence type="ECO:0000313" key="4">
    <source>
        <dbReference type="Proteomes" id="UP000284706"/>
    </source>
</evidence>
<evidence type="ECO:0000256" key="2">
    <source>
        <dbReference type="SAM" id="SignalP"/>
    </source>
</evidence>
<dbReference type="OrthoDB" id="5150177at2759"/>
<accession>A0A409YQ74</accession>
<protein>
    <submittedName>
        <fullName evidence="3">Uncharacterized protein</fullName>
    </submittedName>
</protein>
<feature type="transmembrane region" description="Helical" evidence="1">
    <location>
        <begin position="382"/>
        <end position="407"/>
    </location>
</feature>
<proteinExistence type="predicted"/>
<dbReference type="InParanoid" id="A0A409YQ74"/>
<dbReference type="EMBL" id="NHYE01000514">
    <property type="protein sequence ID" value="PPR05146.1"/>
    <property type="molecule type" value="Genomic_DNA"/>
</dbReference>
<feature type="transmembrane region" description="Helical" evidence="1">
    <location>
        <begin position="338"/>
        <end position="361"/>
    </location>
</feature>
<evidence type="ECO:0000256" key="1">
    <source>
        <dbReference type="SAM" id="Phobius"/>
    </source>
</evidence>
<name>A0A409YQ74_9AGAR</name>
<feature type="transmembrane region" description="Helical" evidence="1">
    <location>
        <begin position="269"/>
        <end position="285"/>
    </location>
</feature>
<feature type="chain" id="PRO_5018984398" evidence="2">
    <location>
        <begin position="20"/>
        <end position="657"/>
    </location>
</feature>
<reference evidence="3 4" key="1">
    <citation type="journal article" date="2018" name="Evol. Lett.">
        <title>Horizontal gene cluster transfer increased hallucinogenic mushroom diversity.</title>
        <authorList>
            <person name="Reynolds H.T."/>
            <person name="Vijayakumar V."/>
            <person name="Gluck-Thaler E."/>
            <person name="Korotkin H.B."/>
            <person name="Matheny P.B."/>
            <person name="Slot J.C."/>
        </authorList>
    </citation>
    <scope>NUCLEOTIDE SEQUENCE [LARGE SCALE GENOMIC DNA]</scope>
    <source>
        <strain evidence="3 4">SRW20</strain>
    </source>
</reference>
<comment type="caution">
    <text evidence="3">The sequence shown here is derived from an EMBL/GenBank/DDBJ whole genome shotgun (WGS) entry which is preliminary data.</text>
</comment>